<organism evidence="3 4">
    <name type="scientific">Syphacia muris</name>
    <dbReference type="NCBI Taxonomy" id="451379"/>
    <lineage>
        <taxon>Eukaryota</taxon>
        <taxon>Metazoa</taxon>
        <taxon>Ecdysozoa</taxon>
        <taxon>Nematoda</taxon>
        <taxon>Chromadorea</taxon>
        <taxon>Rhabditida</taxon>
        <taxon>Spirurina</taxon>
        <taxon>Oxyuridomorpha</taxon>
        <taxon>Oxyuroidea</taxon>
        <taxon>Oxyuridae</taxon>
        <taxon>Syphacia</taxon>
    </lineage>
</organism>
<dbReference type="GO" id="GO:0005829">
    <property type="term" value="C:cytosol"/>
    <property type="evidence" value="ECO:0007669"/>
    <property type="project" value="TreeGrafter"/>
</dbReference>
<evidence type="ECO:0000256" key="1">
    <source>
        <dbReference type="SAM" id="MobiDB-lite"/>
    </source>
</evidence>
<dbReference type="GO" id="GO:0016358">
    <property type="term" value="P:dendrite development"/>
    <property type="evidence" value="ECO:0007669"/>
    <property type="project" value="TreeGrafter"/>
</dbReference>
<dbReference type="GO" id="GO:0045202">
    <property type="term" value="C:synapse"/>
    <property type="evidence" value="ECO:0007669"/>
    <property type="project" value="TreeGrafter"/>
</dbReference>
<dbReference type="Pfam" id="PF25281">
    <property type="entry name" value="MBL_MAP1B"/>
    <property type="match status" value="1"/>
</dbReference>
<dbReference type="WBParaSite" id="SMUV_0000454701-mRNA-1">
    <property type="protein sequence ID" value="SMUV_0000454701-mRNA-1"/>
    <property type="gene ID" value="SMUV_0000454701"/>
</dbReference>
<reference evidence="4" key="1">
    <citation type="submission" date="2017-02" db="UniProtKB">
        <authorList>
            <consortium name="WormBaseParasite"/>
        </authorList>
    </citation>
    <scope>IDENTIFICATION</scope>
</reference>
<dbReference type="GO" id="GO:0008017">
    <property type="term" value="F:microtubule binding"/>
    <property type="evidence" value="ECO:0007669"/>
    <property type="project" value="InterPro"/>
</dbReference>
<dbReference type="PANTHER" id="PTHR13843">
    <property type="entry name" value="MICROTUBULE-ASSOCIATED PROTEIN"/>
    <property type="match status" value="1"/>
</dbReference>
<dbReference type="GO" id="GO:0005875">
    <property type="term" value="C:microtubule associated complex"/>
    <property type="evidence" value="ECO:0007669"/>
    <property type="project" value="TreeGrafter"/>
</dbReference>
<evidence type="ECO:0000313" key="3">
    <source>
        <dbReference type="Proteomes" id="UP000046393"/>
    </source>
</evidence>
<feature type="compositionally biased region" description="Polar residues" evidence="1">
    <location>
        <begin position="334"/>
        <end position="344"/>
    </location>
</feature>
<dbReference type="GO" id="GO:0031114">
    <property type="term" value="P:regulation of microtubule depolymerization"/>
    <property type="evidence" value="ECO:0007669"/>
    <property type="project" value="TreeGrafter"/>
</dbReference>
<dbReference type="GO" id="GO:0000226">
    <property type="term" value="P:microtubule cytoskeleton organization"/>
    <property type="evidence" value="ECO:0007669"/>
    <property type="project" value="InterPro"/>
</dbReference>
<dbReference type="GO" id="GO:0003779">
    <property type="term" value="F:actin binding"/>
    <property type="evidence" value="ECO:0007669"/>
    <property type="project" value="TreeGrafter"/>
</dbReference>
<feature type="domain" description="Microtubule-associated protein 1A/B/S-like MBL-like" evidence="2">
    <location>
        <begin position="78"/>
        <end position="320"/>
    </location>
</feature>
<accession>A0A0N5AJB5</accession>
<protein>
    <submittedName>
        <fullName evidence="4">DAGKc domain-containing protein</fullName>
    </submittedName>
</protein>
<evidence type="ECO:0000313" key="4">
    <source>
        <dbReference type="WBParaSite" id="SMUV_0000454701-mRNA-1"/>
    </source>
</evidence>
<dbReference type="GO" id="GO:0005874">
    <property type="term" value="C:microtubule"/>
    <property type="evidence" value="ECO:0007669"/>
    <property type="project" value="InterPro"/>
</dbReference>
<keyword evidence="3" id="KW-1185">Reference proteome</keyword>
<dbReference type="PANTHER" id="PTHR13843:SF12">
    <property type="entry name" value="ATPASE F1_V1_A1 COMPLEX ALPHA_BETA SUBUNIT NUCLEOTIDE-BINDING DOMAIN-CONTAINING PROTEIN"/>
    <property type="match status" value="1"/>
</dbReference>
<evidence type="ECO:0000259" key="2">
    <source>
        <dbReference type="Pfam" id="PF25281"/>
    </source>
</evidence>
<dbReference type="GO" id="GO:0007409">
    <property type="term" value="P:axonogenesis"/>
    <property type="evidence" value="ECO:0007669"/>
    <property type="project" value="TreeGrafter"/>
</dbReference>
<feature type="region of interest" description="Disordered" evidence="1">
    <location>
        <begin position="334"/>
        <end position="360"/>
    </location>
</feature>
<dbReference type="InterPro" id="IPR057480">
    <property type="entry name" value="MAP1A/B/S-like_MBL"/>
</dbReference>
<dbReference type="GO" id="GO:0030425">
    <property type="term" value="C:dendrite"/>
    <property type="evidence" value="ECO:0007669"/>
    <property type="project" value="TreeGrafter"/>
</dbReference>
<proteinExistence type="predicted"/>
<dbReference type="GO" id="GO:0043025">
    <property type="term" value="C:neuronal cell body"/>
    <property type="evidence" value="ECO:0007669"/>
    <property type="project" value="TreeGrafter"/>
</dbReference>
<dbReference type="STRING" id="451379.A0A0N5AJB5"/>
<dbReference type="InterPro" id="IPR026074">
    <property type="entry name" value="MAP1"/>
</dbReference>
<sequence>MHIAAKFVVFGVTNVIFSSRSRWQQLQLTSLVLYFASLESFYDSEIMYVDIQIIAALNSQVRRILAYISMAADGADLVSLLPASNVVGTTRVRHPTIYVFTGGNEDAAFLSIFGFNLLLDGGDQKEIAYWNFIKNYDKINLVLSTRPSPNCLRGISTILARKAIEQCHPKIGAFIGNLPARSCCTGDSDSAKAILSVYEGLQAEGIKPYDAYTNSKMEPITLYEVIGEGSLKMFVLNPERGSKDLVGLANSIKSGDEGVEQHSVATSIAVVLIWQPFDHSKPTIRILYPGACPLEKLYASLERLKGEECLRHVEFVSADLEKYSSNLSLNARGTSRRTLSTAKTSPGLRASTKPSSSLSPRVPLPPKLCKLRL</sequence>
<name>A0A0N5AJB5_9BILA</name>
<dbReference type="AlphaFoldDB" id="A0A0N5AJB5"/>
<dbReference type="Proteomes" id="UP000046393">
    <property type="component" value="Unplaced"/>
</dbReference>